<feature type="region of interest" description="Disordered" evidence="6">
    <location>
        <begin position="29"/>
        <end position="52"/>
    </location>
</feature>
<feature type="transmembrane region" description="Helical" evidence="7">
    <location>
        <begin position="313"/>
        <end position="331"/>
    </location>
</feature>
<comment type="caution">
    <text evidence="10">The sequence shown here is derived from an EMBL/GenBank/DDBJ whole genome shotgun (WGS) entry which is preliminary data.</text>
</comment>
<accession>A0ABX2XE56</accession>
<feature type="transmembrane region" description="Helical" evidence="7">
    <location>
        <begin position="337"/>
        <end position="357"/>
    </location>
</feature>
<evidence type="ECO:0000256" key="3">
    <source>
        <dbReference type="ARBA" id="ARBA00022692"/>
    </source>
</evidence>
<evidence type="ECO:0000256" key="7">
    <source>
        <dbReference type="SAM" id="Phobius"/>
    </source>
</evidence>
<feature type="transmembrane region" description="Helical" evidence="7">
    <location>
        <begin position="464"/>
        <end position="483"/>
    </location>
</feature>
<evidence type="ECO:0000256" key="4">
    <source>
        <dbReference type="ARBA" id="ARBA00022989"/>
    </source>
</evidence>
<dbReference type="InterPro" id="IPR010920">
    <property type="entry name" value="LSM_dom_sf"/>
</dbReference>
<gene>
    <name evidence="10" type="ORF">FLP_21015</name>
</gene>
<feature type="transmembrane region" description="Helical" evidence="7">
    <location>
        <begin position="273"/>
        <end position="292"/>
    </location>
</feature>
<evidence type="ECO:0000256" key="6">
    <source>
        <dbReference type="SAM" id="MobiDB-lite"/>
    </source>
</evidence>
<evidence type="ECO:0000256" key="5">
    <source>
        <dbReference type="ARBA" id="ARBA00023136"/>
    </source>
</evidence>
<feature type="signal peptide" evidence="8">
    <location>
        <begin position="1"/>
        <end position="28"/>
    </location>
</feature>
<feature type="domain" description="Mechanosensitive ion channel MscS" evidence="9">
    <location>
        <begin position="638"/>
        <end position="703"/>
    </location>
</feature>
<dbReference type="Proteomes" id="UP000093343">
    <property type="component" value="Unassembled WGS sequence"/>
</dbReference>
<dbReference type="PANTHER" id="PTHR30347:SF1">
    <property type="entry name" value="MECHANOSENSITIVE CHANNEL MSCK"/>
    <property type="match status" value="1"/>
</dbReference>
<keyword evidence="11" id="KW-1185">Reference proteome</keyword>
<comment type="similarity">
    <text evidence="2">Belongs to the MscS (TC 1.A.23) family.</text>
</comment>
<dbReference type="SUPFAM" id="SSF82861">
    <property type="entry name" value="Mechanosensitive channel protein MscS (YggB), transmembrane region"/>
    <property type="match status" value="1"/>
</dbReference>
<feature type="transmembrane region" description="Helical" evidence="7">
    <location>
        <begin position="547"/>
        <end position="567"/>
    </location>
</feature>
<dbReference type="Pfam" id="PF00924">
    <property type="entry name" value="MS_channel_2nd"/>
    <property type="match status" value="1"/>
</dbReference>
<feature type="transmembrane region" description="Helical" evidence="7">
    <location>
        <begin position="423"/>
        <end position="444"/>
    </location>
</feature>
<dbReference type="InterPro" id="IPR006685">
    <property type="entry name" value="MscS_channel_2nd"/>
</dbReference>
<feature type="transmembrane region" description="Helical" evidence="7">
    <location>
        <begin position="595"/>
        <end position="616"/>
    </location>
</feature>
<keyword evidence="3 7" id="KW-0812">Transmembrane</keyword>
<dbReference type="SUPFAM" id="SSF50182">
    <property type="entry name" value="Sm-like ribonucleoproteins"/>
    <property type="match status" value="1"/>
</dbReference>
<evidence type="ECO:0000313" key="10">
    <source>
        <dbReference type="EMBL" id="OCB70173.1"/>
    </source>
</evidence>
<reference evidence="11" key="1">
    <citation type="submission" date="2016-03" db="EMBL/GenBank/DDBJ databases">
        <title>Draft genome sequence of Paenibacillus glacialis DSM 22343.</title>
        <authorList>
            <person name="Shin S.-K."/>
            <person name="Yi H."/>
        </authorList>
    </citation>
    <scope>NUCLEOTIDE SEQUENCE [LARGE SCALE GENOMIC DNA]</scope>
    <source>
        <strain evidence="11">CCUG 60099</strain>
    </source>
</reference>
<evidence type="ECO:0000256" key="8">
    <source>
        <dbReference type="SAM" id="SignalP"/>
    </source>
</evidence>
<dbReference type="InterPro" id="IPR052702">
    <property type="entry name" value="MscS-like_channel"/>
</dbReference>
<organism evidence="10 11">
    <name type="scientific">Flavobacterium piscis</name>
    <dbReference type="NCBI Taxonomy" id="1114874"/>
    <lineage>
        <taxon>Bacteria</taxon>
        <taxon>Pseudomonadati</taxon>
        <taxon>Bacteroidota</taxon>
        <taxon>Flavobacteriia</taxon>
        <taxon>Flavobacteriales</taxon>
        <taxon>Flavobacteriaceae</taxon>
        <taxon>Flavobacterium</taxon>
    </lineage>
</organism>
<sequence>MQKRNFIGLLTLLAVFFYAPLTYSQTKAATTETAPVKADTTPPKTQTKSKLFEESATDSDYLMAIEKAGEVLESAHNDTEFDGNSHRLFGEIKRTQGKLDLILVSLKGANPNVRNQQMYRIVLKEIEHELDEQNTAINSRNLALEKIKGRVIDLRKDKTLMGLLKDTIKRQQFKKEFANLKERYLSTDSLMNKNQGILNTNKRLTVERKIAVSNALITVEGKLEQSGISMLRKEYPALWNISDSTSKKLVGKNIRAKIIIEENVASYYLSYKAGALIFLVLLMGLLGWYIFRNLKYLKNNGHEEHLSEFNFKYINNGIIVPVAVVGLNIAVVSNLYAPAMFIELIQLGLLGLITILFKDNWSKVAMRNWLLLLVLFFVLCFLDLFIAVGFIQRCAFIIINILGVRYGFVQIKTLKDQLYYKGFFKWATIIFIGLNVLAILNNLFGRVSLANMLSITAFISLTQIVALSVLLKIILEIILLQIYTTRVKRGIEKIFDYESLSETLKKPFIIVISYMWIVVIAANLNIWESLRTGLNSLLSHPNTIGSITFTLGNIVLFFIIIWVAHLLQNYVAYFFGEVDDENEENINKKQHSKLLITRLVVLICGYLLAVAASGMPLDKLSILLGALGVGVGLGLQSVVNNFVSGIILIFDKPIQIGDVINISSESGRVKSMGLRTTKINSANGAEIIIPNGNLLSQNITNWTYTDNFKLVEIAAEVSGDVMPEDINALILSSLESMDLVNNTKPPHIYYTAIADEKFKLQIKFWCSIYRTEETISSARQVLFSNFKAKGLTIST</sequence>
<feature type="transmembrane region" description="Helical" evidence="7">
    <location>
        <begin position="395"/>
        <end position="411"/>
    </location>
</feature>
<dbReference type="Gene3D" id="2.30.30.60">
    <property type="match status" value="1"/>
</dbReference>
<feature type="chain" id="PRO_5046050705" evidence="8">
    <location>
        <begin position="29"/>
        <end position="795"/>
    </location>
</feature>
<evidence type="ECO:0000313" key="11">
    <source>
        <dbReference type="Proteomes" id="UP000093343"/>
    </source>
</evidence>
<keyword evidence="5 7" id="KW-0472">Membrane</keyword>
<name>A0ABX2XE56_9FLAO</name>
<dbReference type="InterPro" id="IPR011014">
    <property type="entry name" value="MscS_channel_TM-2"/>
</dbReference>
<dbReference type="Gene3D" id="1.10.287.1260">
    <property type="match status" value="1"/>
</dbReference>
<feature type="transmembrane region" description="Helical" evidence="7">
    <location>
        <begin position="622"/>
        <end position="650"/>
    </location>
</feature>
<keyword evidence="8" id="KW-0732">Signal</keyword>
<evidence type="ECO:0000256" key="2">
    <source>
        <dbReference type="ARBA" id="ARBA00008017"/>
    </source>
</evidence>
<keyword evidence="4 7" id="KW-1133">Transmembrane helix</keyword>
<feature type="transmembrane region" description="Helical" evidence="7">
    <location>
        <begin position="369"/>
        <end position="389"/>
    </location>
</feature>
<protein>
    <submittedName>
        <fullName evidence="10">Mechanosensitive ion channel protein MscS</fullName>
    </submittedName>
</protein>
<proteinExistence type="inferred from homology"/>
<evidence type="ECO:0000256" key="1">
    <source>
        <dbReference type="ARBA" id="ARBA00004141"/>
    </source>
</evidence>
<dbReference type="InterPro" id="IPR023408">
    <property type="entry name" value="MscS_beta-dom_sf"/>
</dbReference>
<feature type="transmembrane region" description="Helical" evidence="7">
    <location>
        <begin position="508"/>
        <end position="527"/>
    </location>
</feature>
<dbReference type="EMBL" id="LVEN01000044">
    <property type="protein sequence ID" value="OCB70173.1"/>
    <property type="molecule type" value="Genomic_DNA"/>
</dbReference>
<dbReference type="PANTHER" id="PTHR30347">
    <property type="entry name" value="POTASSIUM CHANNEL RELATED"/>
    <property type="match status" value="1"/>
</dbReference>
<comment type="subcellular location">
    <subcellularLocation>
        <location evidence="1">Membrane</location>
        <topology evidence="1">Multi-pass membrane protein</topology>
    </subcellularLocation>
</comment>
<evidence type="ECO:0000259" key="9">
    <source>
        <dbReference type="Pfam" id="PF00924"/>
    </source>
</evidence>